<keyword evidence="14" id="KW-1185">Reference proteome</keyword>
<dbReference type="RefSeq" id="WP_379758761.1">
    <property type="nucleotide sequence ID" value="NZ_JBHSMR010000013.1"/>
</dbReference>
<evidence type="ECO:0000256" key="1">
    <source>
        <dbReference type="ARBA" id="ARBA00004651"/>
    </source>
</evidence>
<dbReference type="PRINTS" id="PR00164">
    <property type="entry name" value="ABC2TRNSPORT"/>
</dbReference>
<evidence type="ECO:0000256" key="4">
    <source>
        <dbReference type="ARBA" id="ARBA00022475"/>
    </source>
</evidence>
<keyword evidence="7" id="KW-0972">Capsule biogenesis/degradation</keyword>
<comment type="subcellular location">
    <subcellularLocation>
        <location evidence="11">Cell inner membrane</location>
        <topology evidence="11">Multi-pass membrane protein</topology>
    </subcellularLocation>
    <subcellularLocation>
        <location evidence="1">Cell membrane</location>
        <topology evidence="1">Multi-pass membrane protein</topology>
    </subcellularLocation>
</comment>
<evidence type="ECO:0000256" key="6">
    <source>
        <dbReference type="ARBA" id="ARBA00022692"/>
    </source>
</evidence>
<proteinExistence type="inferred from homology"/>
<sequence length="275" mass="30851">MQLSQTIPKPLDPLRLLWVHRFLIRQLVERELTFKFKRSRGGLLWLVLQPLLLLAGYTLVFGVILKSRWGSTGTGSSAEFALIMFAGLIFFNFFSAVVSVAPGLIVHNKPYVQKMVFPLEVLSWSTLLSALINGFVSLLIWVVFSVAIRGYVPFSLAWLPLIVIPFAMFALGCCWFLAAAGVFHPDIEHLIPMLMLMLMLLSPLFFPVTAIPEHLRFLFDFNPLAYVLEQARQVMIYGSAPDFGILAAGWVVGLLFAWLGLVSFVRNRDGFADAV</sequence>
<evidence type="ECO:0000256" key="7">
    <source>
        <dbReference type="ARBA" id="ARBA00022903"/>
    </source>
</evidence>
<name>A0ABW0MT80_9BURK</name>
<dbReference type="Proteomes" id="UP001596101">
    <property type="component" value="Unassembled WGS sequence"/>
</dbReference>
<comment type="caution">
    <text evidence="13">The sequence shown here is derived from an EMBL/GenBank/DDBJ whole genome shotgun (WGS) entry which is preliminary data.</text>
</comment>
<dbReference type="PIRSF" id="PIRSF006648">
    <property type="entry name" value="DrrB"/>
    <property type="match status" value="1"/>
</dbReference>
<evidence type="ECO:0000256" key="3">
    <source>
        <dbReference type="ARBA" id="ARBA00022448"/>
    </source>
</evidence>
<feature type="transmembrane region" description="Helical" evidence="11">
    <location>
        <begin position="243"/>
        <end position="265"/>
    </location>
</feature>
<reference evidence="14" key="1">
    <citation type="journal article" date="2019" name="Int. J. Syst. Evol. Microbiol.">
        <title>The Global Catalogue of Microorganisms (GCM) 10K type strain sequencing project: providing services to taxonomists for standard genome sequencing and annotation.</title>
        <authorList>
            <consortium name="The Broad Institute Genomics Platform"/>
            <consortium name="The Broad Institute Genome Sequencing Center for Infectious Disease"/>
            <person name="Wu L."/>
            <person name="Ma J."/>
        </authorList>
    </citation>
    <scope>NUCLEOTIDE SEQUENCE [LARGE SCALE GENOMIC DNA]</scope>
    <source>
        <strain evidence="14">CCUG 43111</strain>
    </source>
</reference>
<dbReference type="PANTHER" id="PTHR30413">
    <property type="entry name" value="INNER MEMBRANE TRANSPORT PERMEASE"/>
    <property type="match status" value="1"/>
</dbReference>
<evidence type="ECO:0000256" key="9">
    <source>
        <dbReference type="ARBA" id="ARBA00023047"/>
    </source>
</evidence>
<dbReference type="PANTHER" id="PTHR30413:SF10">
    <property type="entry name" value="CAPSULE POLYSACCHARIDE EXPORT INNER-MEMBRANE PROTEIN CTRC"/>
    <property type="match status" value="1"/>
</dbReference>
<dbReference type="InterPro" id="IPR000412">
    <property type="entry name" value="ABC_2_transport"/>
</dbReference>
<feature type="transmembrane region" description="Helical" evidence="11">
    <location>
        <begin position="158"/>
        <end position="183"/>
    </location>
</feature>
<dbReference type="EMBL" id="JBHSMR010000013">
    <property type="protein sequence ID" value="MFC5480081.1"/>
    <property type="molecule type" value="Genomic_DNA"/>
</dbReference>
<feature type="transmembrane region" description="Helical" evidence="11">
    <location>
        <begin position="80"/>
        <end position="106"/>
    </location>
</feature>
<evidence type="ECO:0000256" key="10">
    <source>
        <dbReference type="ARBA" id="ARBA00023136"/>
    </source>
</evidence>
<evidence type="ECO:0000313" key="14">
    <source>
        <dbReference type="Proteomes" id="UP001596101"/>
    </source>
</evidence>
<evidence type="ECO:0000256" key="11">
    <source>
        <dbReference type="RuleBase" id="RU361157"/>
    </source>
</evidence>
<keyword evidence="9" id="KW-0625">Polysaccharide transport</keyword>
<keyword evidence="8 11" id="KW-1133">Transmembrane helix</keyword>
<feature type="transmembrane region" description="Helical" evidence="11">
    <location>
        <begin position="190"/>
        <end position="211"/>
    </location>
</feature>
<protein>
    <recommendedName>
        <fullName evidence="11">Transport permease protein</fullName>
    </recommendedName>
</protein>
<feature type="transmembrane region" description="Helical" evidence="11">
    <location>
        <begin position="43"/>
        <end position="65"/>
    </location>
</feature>
<gene>
    <name evidence="13" type="ORF">ACFPQ5_17925</name>
</gene>
<keyword evidence="4 11" id="KW-1003">Cell membrane</keyword>
<dbReference type="PROSITE" id="PS51012">
    <property type="entry name" value="ABC_TM2"/>
    <property type="match status" value="1"/>
</dbReference>
<feature type="domain" description="ABC transmembrane type-2" evidence="12">
    <location>
        <begin position="41"/>
        <end position="267"/>
    </location>
</feature>
<evidence type="ECO:0000256" key="8">
    <source>
        <dbReference type="ARBA" id="ARBA00022989"/>
    </source>
</evidence>
<dbReference type="InterPro" id="IPR047817">
    <property type="entry name" value="ABC2_TM_bact-type"/>
</dbReference>
<keyword evidence="5" id="KW-0762">Sugar transport</keyword>
<evidence type="ECO:0000256" key="5">
    <source>
        <dbReference type="ARBA" id="ARBA00022597"/>
    </source>
</evidence>
<evidence type="ECO:0000259" key="12">
    <source>
        <dbReference type="PROSITE" id="PS51012"/>
    </source>
</evidence>
<feature type="transmembrane region" description="Helical" evidence="11">
    <location>
        <begin position="127"/>
        <end position="152"/>
    </location>
</feature>
<evidence type="ECO:0000313" key="13">
    <source>
        <dbReference type="EMBL" id="MFC5480081.1"/>
    </source>
</evidence>
<keyword evidence="3 11" id="KW-0813">Transport</keyword>
<organism evidence="13 14">
    <name type="scientific">Massilia suwonensis</name>
    <dbReference type="NCBI Taxonomy" id="648895"/>
    <lineage>
        <taxon>Bacteria</taxon>
        <taxon>Pseudomonadati</taxon>
        <taxon>Pseudomonadota</taxon>
        <taxon>Betaproteobacteria</taxon>
        <taxon>Burkholderiales</taxon>
        <taxon>Oxalobacteraceae</taxon>
        <taxon>Telluria group</taxon>
        <taxon>Massilia</taxon>
    </lineage>
</organism>
<dbReference type="InterPro" id="IPR013525">
    <property type="entry name" value="ABC2_TM"/>
</dbReference>
<keyword evidence="6 11" id="KW-0812">Transmembrane</keyword>
<evidence type="ECO:0000256" key="2">
    <source>
        <dbReference type="ARBA" id="ARBA00007783"/>
    </source>
</evidence>
<dbReference type="Pfam" id="PF01061">
    <property type="entry name" value="ABC2_membrane"/>
    <property type="match status" value="1"/>
</dbReference>
<accession>A0ABW0MT80</accession>
<comment type="similarity">
    <text evidence="2 11">Belongs to the ABC-2 integral membrane protein family.</text>
</comment>
<keyword evidence="10 11" id="KW-0472">Membrane</keyword>